<protein>
    <recommendedName>
        <fullName evidence="3">Pectate lyase</fullName>
    </recommendedName>
</protein>
<dbReference type="AlphaFoldDB" id="A0A8K1CJA9"/>
<proteinExistence type="predicted"/>
<dbReference type="EMBL" id="SPLM01000072">
    <property type="protein sequence ID" value="TMW63237.1"/>
    <property type="molecule type" value="Genomic_DNA"/>
</dbReference>
<name>A0A8K1CJA9_PYTOL</name>
<dbReference type="InterPro" id="IPR011050">
    <property type="entry name" value="Pectin_lyase_fold/virulence"/>
</dbReference>
<reference evidence="1" key="1">
    <citation type="submission" date="2019-03" db="EMBL/GenBank/DDBJ databases">
        <title>Long read genome sequence of the mycoparasitic Pythium oligandrum ATCC 38472 isolated from sugarbeet rhizosphere.</title>
        <authorList>
            <person name="Gaulin E."/>
        </authorList>
    </citation>
    <scope>NUCLEOTIDE SEQUENCE</scope>
    <source>
        <strain evidence="1">ATCC 38472_TT</strain>
    </source>
</reference>
<gene>
    <name evidence="1" type="ORF">Poli38472_002178</name>
</gene>
<dbReference type="InterPro" id="IPR012334">
    <property type="entry name" value="Pectin_lyas_fold"/>
</dbReference>
<evidence type="ECO:0008006" key="3">
    <source>
        <dbReference type="Google" id="ProtNLM"/>
    </source>
</evidence>
<sequence length="175" mass="18087">MEVSSSCDGKVVSGIKYDNAGKKGGLVVGSNKTRISMYNNVILAMSGRSPKFGGSTDANVVAHVANNYFWDNTGHSFDVASGAAVVVEGNYFKANTKPITSPIEGSVIMSTASNVNSCSSTLGRACVANTIESNGALASKDSDALTKAKTIATTYKPSVAKKLAYSTTNWGVGDL</sequence>
<evidence type="ECO:0000313" key="1">
    <source>
        <dbReference type="EMBL" id="TMW63237.1"/>
    </source>
</evidence>
<keyword evidence="2" id="KW-1185">Reference proteome</keyword>
<evidence type="ECO:0000313" key="2">
    <source>
        <dbReference type="Proteomes" id="UP000794436"/>
    </source>
</evidence>
<dbReference type="OrthoDB" id="1637350at2759"/>
<dbReference type="Gene3D" id="2.160.20.10">
    <property type="entry name" value="Single-stranded right-handed beta-helix, Pectin lyase-like"/>
    <property type="match status" value="1"/>
</dbReference>
<comment type="caution">
    <text evidence="1">The sequence shown here is derived from an EMBL/GenBank/DDBJ whole genome shotgun (WGS) entry which is preliminary data.</text>
</comment>
<dbReference type="SUPFAM" id="SSF51126">
    <property type="entry name" value="Pectin lyase-like"/>
    <property type="match status" value="1"/>
</dbReference>
<accession>A0A8K1CJA9</accession>
<dbReference type="Proteomes" id="UP000794436">
    <property type="component" value="Unassembled WGS sequence"/>
</dbReference>
<organism evidence="1 2">
    <name type="scientific">Pythium oligandrum</name>
    <name type="common">Mycoparasitic fungus</name>
    <dbReference type="NCBI Taxonomy" id="41045"/>
    <lineage>
        <taxon>Eukaryota</taxon>
        <taxon>Sar</taxon>
        <taxon>Stramenopiles</taxon>
        <taxon>Oomycota</taxon>
        <taxon>Peronosporomycetes</taxon>
        <taxon>Pythiales</taxon>
        <taxon>Pythiaceae</taxon>
        <taxon>Pythium</taxon>
    </lineage>
</organism>